<reference evidence="3" key="2">
    <citation type="submission" date="2016-10" db="EMBL/GenBank/DDBJ databases">
        <authorList>
            <person name="Varghese N."/>
        </authorList>
    </citation>
    <scope>NUCLEOTIDE SEQUENCE [LARGE SCALE GENOMIC DNA]</scope>
    <source>
        <strain evidence="3">DSM 20639</strain>
    </source>
</reference>
<evidence type="ECO:0000313" key="2">
    <source>
        <dbReference type="EMBL" id="VDG76988.1"/>
    </source>
</evidence>
<evidence type="ECO:0000313" key="4">
    <source>
        <dbReference type="Proteomes" id="UP000269974"/>
    </source>
</evidence>
<dbReference type="AlphaFoldDB" id="A0A1G7DH53"/>
<name>A0A1G7DH53_9ACTO</name>
<protein>
    <submittedName>
        <fullName evidence="1">Uncharacterized protein</fullName>
    </submittedName>
</protein>
<dbReference type="Proteomes" id="UP000182744">
    <property type="component" value="Unassembled WGS sequence"/>
</dbReference>
<organism evidence="1 3">
    <name type="scientific">Actinobaculum suis</name>
    <dbReference type="NCBI Taxonomy" id="1657"/>
    <lineage>
        <taxon>Bacteria</taxon>
        <taxon>Bacillati</taxon>
        <taxon>Actinomycetota</taxon>
        <taxon>Actinomycetes</taxon>
        <taxon>Actinomycetales</taxon>
        <taxon>Actinomycetaceae</taxon>
        <taxon>Actinobaculum</taxon>
    </lineage>
</organism>
<accession>A0A1G7DH53</accession>
<evidence type="ECO:0000313" key="1">
    <source>
        <dbReference type="EMBL" id="SDE50852.1"/>
    </source>
</evidence>
<keyword evidence="3" id="KW-1185">Reference proteome</keyword>
<dbReference type="EMBL" id="FNAU01000011">
    <property type="protein sequence ID" value="SDE50852.1"/>
    <property type="molecule type" value="Genomic_DNA"/>
</dbReference>
<proteinExistence type="predicted"/>
<reference evidence="1" key="1">
    <citation type="submission" date="2016-10" db="EMBL/GenBank/DDBJ databases">
        <authorList>
            <person name="de Groot N.N."/>
        </authorList>
    </citation>
    <scope>NUCLEOTIDE SEQUENCE [LARGE SCALE GENOMIC DNA]</scope>
    <source>
        <strain evidence="1">DSM 20639</strain>
    </source>
</reference>
<sequence length="42" mass="4401">MVQIWLPAKNLTQALTKAIALLEPRVPMVGLSALSKAIADAG</sequence>
<gene>
    <name evidence="2" type="ORF">NCTC10327_01616</name>
    <name evidence="1" type="ORF">SAMN05421878_11135</name>
</gene>
<evidence type="ECO:0000313" key="3">
    <source>
        <dbReference type="Proteomes" id="UP000182744"/>
    </source>
</evidence>
<dbReference type="Proteomes" id="UP000269974">
    <property type="component" value="Unassembled WGS sequence"/>
</dbReference>
<dbReference type="EMBL" id="UYIO01000001">
    <property type="protein sequence ID" value="VDG76988.1"/>
    <property type="molecule type" value="Genomic_DNA"/>
</dbReference>
<reference evidence="2 4" key="3">
    <citation type="submission" date="2018-11" db="EMBL/GenBank/DDBJ databases">
        <authorList>
            <consortium name="Pathogen Informatics"/>
        </authorList>
    </citation>
    <scope>NUCLEOTIDE SEQUENCE [LARGE SCALE GENOMIC DNA]</scope>
    <source>
        <strain evidence="2 4">NCTC10327</strain>
    </source>
</reference>